<evidence type="ECO:0000313" key="2">
    <source>
        <dbReference type="EMBL" id="NBN78666.1"/>
    </source>
</evidence>
<sequence length="85" mass="9134">MRDGRLTRRRLVVAALTLCASGCASAPPLVSTAAGGADRDLACEQLRPLLAAVSWEPEDMDHASDRLVLSLARIDELQERCGETD</sequence>
<dbReference type="RefSeq" id="WP_161708579.1">
    <property type="nucleotide sequence ID" value="NZ_JAABLQ010000001.1"/>
</dbReference>
<gene>
    <name evidence="2" type="ORF">GWI72_10350</name>
</gene>
<feature type="chain" id="PRO_5030552246" evidence="1">
    <location>
        <begin position="27"/>
        <end position="85"/>
    </location>
</feature>
<protein>
    <submittedName>
        <fullName evidence="2">Uncharacterized protein</fullName>
    </submittedName>
</protein>
<dbReference type="Proteomes" id="UP000586722">
    <property type="component" value="Unassembled WGS sequence"/>
</dbReference>
<name>A0A7X5F2P8_9HYPH</name>
<dbReference type="AlphaFoldDB" id="A0A7X5F2P8"/>
<keyword evidence="1" id="KW-0732">Signal</keyword>
<reference evidence="3" key="1">
    <citation type="submission" date="2020-01" db="EMBL/GenBank/DDBJ databases">
        <authorList>
            <person name="Fang Y."/>
            <person name="Sun R."/>
            <person name="Nie L."/>
            <person name="He J."/>
            <person name="Hao L."/>
            <person name="Wang L."/>
            <person name="Su S."/>
            <person name="Lv E."/>
            <person name="Zhang Z."/>
            <person name="Xie R."/>
            <person name="Liu H."/>
        </authorList>
    </citation>
    <scope>NUCLEOTIDE SEQUENCE [LARGE SCALE GENOMIC DNA]</scope>
    <source>
        <strain evidence="3">XCT-53</strain>
    </source>
</reference>
<evidence type="ECO:0000256" key="1">
    <source>
        <dbReference type="SAM" id="SignalP"/>
    </source>
</evidence>
<comment type="caution">
    <text evidence="2">The sequence shown here is derived from an EMBL/GenBank/DDBJ whole genome shotgun (WGS) entry which is preliminary data.</text>
</comment>
<evidence type="ECO:0000313" key="3">
    <source>
        <dbReference type="Proteomes" id="UP000586722"/>
    </source>
</evidence>
<keyword evidence="3" id="KW-1185">Reference proteome</keyword>
<accession>A0A7X5F2P8</accession>
<proteinExistence type="predicted"/>
<feature type="signal peptide" evidence="1">
    <location>
        <begin position="1"/>
        <end position="26"/>
    </location>
</feature>
<organism evidence="2 3">
    <name type="scientific">Pannonibacter tanglangensis</name>
    <dbReference type="NCBI Taxonomy" id="2750084"/>
    <lineage>
        <taxon>Bacteria</taxon>
        <taxon>Pseudomonadati</taxon>
        <taxon>Pseudomonadota</taxon>
        <taxon>Alphaproteobacteria</taxon>
        <taxon>Hyphomicrobiales</taxon>
        <taxon>Stappiaceae</taxon>
        <taxon>Pannonibacter</taxon>
    </lineage>
</organism>
<dbReference type="EMBL" id="JAABLQ010000001">
    <property type="protein sequence ID" value="NBN78666.1"/>
    <property type="molecule type" value="Genomic_DNA"/>
</dbReference>